<dbReference type="AlphaFoldDB" id="A0A2N9Y6V1"/>
<gene>
    <name evidence="1" type="ORF">BHC47_08665</name>
</gene>
<dbReference type="Proteomes" id="UP000231094">
    <property type="component" value="Unassembled WGS sequence"/>
</dbReference>
<protein>
    <submittedName>
        <fullName evidence="1">Uncharacterized protein</fullName>
    </submittedName>
</protein>
<dbReference type="EMBL" id="MEIV01000009">
    <property type="protein sequence ID" value="PIT64909.1"/>
    <property type="molecule type" value="Genomic_DNA"/>
</dbReference>
<evidence type="ECO:0000313" key="1">
    <source>
        <dbReference type="EMBL" id="PIT64909.1"/>
    </source>
</evidence>
<accession>A0A2N9Y6V1</accession>
<name>A0A2N9Y6V1_9NEIS</name>
<evidence type="ECO:0000313" key="2">
    <source>
        <dbReference type="Proteomes" id="UP000231094"/>
    </source>
</evidence>
<reference evidence="1 2" key="1">
    <citation type="journal article" date="2017" name="MBio">
        <title>Type VI secretion-mediated competition in the bee gut microbiome.</title>
        <authorList>
            <person name="Steele M.I."/>
            <person name="Kwong W.K."/>
            <person name="Powell J.E."/>
            <person name="Whiteley M."/>
            <person name="Moran N.A."/>
        </authorList>
    </citation>
    <scope>NUCLEOTIDE SEQUENCE [LARGE SCALE GENOMIC DNA]</scope>
    <source>
        <strain evidence="1 2">PEB0171</strain>
    </source>
</reference>
<organism evidence="1 2">
    <name type="scientific">Snodgrassella alvi</name>
    <dbReference type="NCBI Taxonomy" id="1196083"/>
    <lineage>
        <taxon>Bacteria</taxon>
        <taxon>Pseudomonadati</taxon>
        <taxon>Pseudomonadota</taxon>
        <taxon>Betaproteobacteria</taxon>
        <taxon>Neisseriales</taxon>
        <taxon>Neisseriaceae</taxon>
        <taxon>Snodgrassella</taxon>
    </lineage>
</organism>
<comment type="caution">
    <text evidence="1">The sequence shown here is derived from an EMBL/GenBank/DDBJ whole genome shotgun (WGS) entry which is preliminary data.</text>
</comment>
<proteinExistence type="predicted"/>
<dbReference type="RefSeq" id="WP_100115679.1">
    <property type="nucleotide sequence ID" value="NZ_JBNPAZ010000028.1"/>
</dbReference>
<sequence>MGITPLSSFYLFCLNNEQREIREHKLLQHLHSYEIKHPEIFKKLSISSTLHKDGSYVGKICFFEKNYNTENIVHDIPFYQVIFNEILQSELCDSYIYCNYKEKLKFFYFFEKEYWRRTLVANEYFAKLSLLYIKGLLNQQYIPKLLEKIPKTQNKIEYKQNSWKNIINFCKKDSCFSFAIKS</sequence>